<gene>
    <name evidence="2" type="ORF">LCGC14_2430280</name>
</gene>
<sequence length="95" mass="10603">MRFIIGLLLGLGIGFAAAVLFAPERGRLREGAPSDEETTSEGFGENHDSMAGLRRAMKGLQEQVQEAWEEARQAAQEAEKELRARYERTVSKPKR</sequence>
<protein>
    <recommendedName>
        <fullName evidence="3">YtxH domain-containing protein</fullName>
    </recommendedName>
</protein>
<name>A0A0F9BMA5_9ZZZZ</name>
<reference evidence="2" key="1">
    <citation type="journal article" date="2015" name="Nature">
        <title>Complex archaea that bridge the gap between prokaryotes and eukaryotes.</title>
        <authorList>
            <person name="Spang A."/>
            <person name="Saw J.H."/>
            <person name="Jorgensen S.L."/>
            <person name="Zaremba-Niedzwiedzka K."/>
            <person name="Martijn J."/>
            <person name="Lind A.E."/>
            <person name="van Eijk R."/>
            <person name="Schleper C."/>
            <person name="Guy L."/>
            <person name="Ettema T.J."/>
        </authorList>
    </citation>
    <scope>NUCLEOTIDE SEQUENCE</scope>
</reference>
<accession>A0A0F9BMA5</accession>
<feature type="region of interest" description="Disordered" evidence="1">
    <location>
        <begin position="26"/>
        <end position="47"/>
    </location>
</feature>
<proteinExistence type="predicted"/>
<feature type="region of interest" description="Disordered" evidence="1">
    <location>
        <begin position="68"/>
        <end position="95"/>
    </location>
</feature>
<evidence type="ECO:0000256" key="1">
    <source>
        <dbReference type="SAM" id="MobiDB-lite"/>
    </source>
</evidence>
<dbReference type="AlphaFoldDB" id="A0A0F9BMA5"/>
<evidence type="ECO:0000313" key="2">
    <source>
        <dbReference type="EMBL" id="KKL22950.1"/>
    </source>
</evidence>
<evidence type="ECO:0008006" key="3">
    <source>
        <dbReference type="Google" id="ProtNLM"/>
    </source>
</evidence>
<comment type="caution">
    <text evidence="2">The sequence shown here is derived from an EMBL/GenBank/DDBJ whole genome shotgun (WGS) entry which is preliminary data.</text>
</comment>
<dbReference type="EMBL" id="LAZR01037154">
    <property type="protein sequence ID" value="KKL22950.1"/>
    <property type="molecule type" value="Genomic_DNA"/>
</dbReference>
<feature type="compositionally biased region" description="Basic and acidic residues" evidence="1">
    <location>
        <begin position="69"/>
        <end position="95"/>
    </location>
</feature>
<organism evidence="2">
    <name type="scientific">marine sediment metagenome</name>
    <dbReference type="NCBI Taxonomy" id="412755"/>
    <lineage>
        <taxon>unclassified sequences</taxon>
        <taxon>metagenomes</taxon>
        <taxon>ecological metagenomes</taxon>
    </lineage>
</organism>